<keyword evidence="7 14" id="KW-0472">Membrane</keyword>
<dbReference type="SMART" id="SM01381">
    <property type="entry name" value="7TM_GPCR_Srsx"/>
    <property type="match status" value="1"/>
</dbReference>
<dbReference type="Proteomes" id="UP000694402">
    <property type="component" value="Unassembled WGS sequence"/>
</dbReference>
<evidence type="ECO:0000256" key="10">
    <source>
        <dbReference type="ARBA" id="ARBA00023224"/>
    </source>
</evidence>
<feature type="transmembrane region" description="Helical" evidence="14">
    <location>
        <begin position="498"/>
        <end position="520"/>
    </location>
</feature>
<feature type="transmembrane region" description="Helical" evidence="14">
    <location>
        <begin position="205"/>
        <end position="226"/>
    </location>
</feature>
<organism evidence="16 17">
    <name type="scientific">Oncorhynchus tshawytscha</name>
    <name type="common">Chinook salmon</name>
    <name type="synonym">Salmo tshawytscha</name>
    <dbReference type="NCBI Taxonomy" id="74940"/>
    <lineage>
        <taxon>Eukaryota</taxon>
        <taxon>Metazoa</taxon>
        <taxon>Chordata</taxon>
        <taxon>Craniata</taxon>
        <taxon>Vertebrata</taxon>
        <taxon>Euteleostomi</taxon>
        <taxon>Actinopterygii</taxon>
        <taxon>Neopterygii</taxon>
        <taxon>Teleostei</taxon>
        <taxon>Protacanthopterygii</taxon>
        <taxon>Salmoniformes</taxon>
        <taxon>Salmonidae</taxon>
        <taxon>Salmoninae</taxon>
        <taxon>Oncorhynchus</taxon>
    </lineage>
</organism>
<dbReference type="GO" id="GO:0051379">
    <property type="term" value="F:epinephrine binding"/>
    <property type="evidence" value="ECO:0007669"/>
    <property type="project" value="TreeGrafter"/>
</dbReference>
<feature type="compositionally biased region" description="Basic and acidic residues" evidence="13">
    <location>
        <begin position="353"/>
        <end position="373"/>
    </location>
</feature>
<keyword evidence="5 14" id="KW-1133">Transmembrane helix</keyword>
<dbReference type="InterPro" id="IPR017452">
    <property type="entry name" value="GPCR_Rhodpsn_7TM"/>
</dbReference>
<evidence type="ECO:0000256" key="14">
    <source>
        <dbReference type="SAM" id="Phobius"/>
    </source>
</evidence>
<keyword evidence="3" id="KW-1003">Cell membrane</keyword>
<dbReference type="Pfam" id="PF00001">
    <property type="entry name" value="7tm_1"/>
    <property type="match status" value="1"/>
</dbReference>
<comment type="subcellular location">
    <subcellularLocation>
        <location evidence="1">Cell membrane</location>
        <topology evidence="1">Multi-pass membrane protein</topology>
    </subcellularLocation>
</comment>
<dbReference type="Gene3D" id="1.20.1070.10">
    <property type="entry name" value="Rhodopsin 7-helix transmembrane proteins"/>
    <property type="match status" value="2"/>
</dbReference>
<dbReference type="PRINTS" id="PR00237">
    <property type="entry name" value="GPCRRHODOPSN"/>
</dbReference>
<dbReference type="GO" id="GO:0004938">
    <property type="term" value="F:alpha2-adrenergic receptor activity"/>
    <property type="evidence" value="ECO:0007669"/>
    <property type="project" value="TreeGrafter"/>
</dbReference>
<evidence type="ECO:0000256" key="7">
    <source>
        <dbReference type="ARBA" id="ARBA00023136"/>
    </source>
</evidence>
<dbReference type="GO" id="GO:0071881">
    <property type="term" value="P:adenylate cyclase-inhibiting adrenergic receptor signaling pathway"/>
    <property type="evidence" value="ECO:0007669"/>
    <property type="project" value="UniProtKB-ARBA"/>
</dbReference>
<feature type="compositionally biased region" description="Polar residues" evidence="13">
    <location>
        <begin position="415"/>
        <end position="433"/>
    </location>
</feature>
<feature type="transmembrane region" description="Helical" evidence="14">
    <location>
        <begin position="49"/>
        <end position="73"/>
    </location>
</feature>
<dbReference type="PANTHER" id="PTHR24248:SF130">
    <property type="entry name" value="ALPHA-2B ADRENERGIC RECEPTOR"/>
    <property type="match status" value="1"/>
</dbReference>
<evidence type="ECO:0000256" key="5">
    <source>
        <dbReference type="ARBA" id="ARBA00022989"/>
    </source>
</evidence>
<reference evidence="17" key="1">
    <citation type="journal article" date="2018" name="PLoS ONE">
        <title>Chinook salmon (Oncorhynchus tshawytscha) genome and transcriptome.</title>
        <authorList>
            <person name="Christensen K.A."/>
            <person name="Leong J.S."/>
            <person name="Sakhrani D."/>
            <person name="Biagi C.A."/>
            <person name="Minkley D.R."/>
            <person name="Withler R.E."/>
            <person name="Rondeau E.B."/>
            <person name="Koop B.F."/>
            <person name="Devlin R.H."/>
        </authorList>
    </citation>
    <scope>NUCLEOTIDE SEQUENCE [LARGE SCALE GENOMIC DNA]</scope>
</reference>
<sequence length="541" mass="58781">MAAAPKVTCLSAPGVNVITNLNLSVTTGSAPYYNQTALRIPPYSPEATALFAIAITLMMILTIVGNILVIIAVLTSRSLHGPQNLFLVSLAAADILVATLIIPFSLANELQGYWAFRSLWCEIYLALDVFFCTSSIAHLCAISLDRYLSISRPVSYGIQRTPAGIKAAIVVVWLLSAVISFPPLLSLDKSKGGVEVCELNNERWYILYSTIGSFFAPCLIMIGVYIRIYQIAKQHTRCLPGEKPNPNKTPGNMSSNPPSNPTHPSPGPVIIPQLKPLSQPQNHKGEGGKADRQSTDAVPLKSLPVSSPSSPPPQSETQAKSQPQTSLPNPVPTSPQPTSPTVALSLTLLSPDSQHEETHRQGEIQEEKHRDTPNDDSFSSGSKAETRGRRKGGRGGGKGTVKNNGGSKSGGAPLSSLTSHEAKNTVATPTGTVLVSDRPVKPQATPMSRRRAMVNREKRFTFVLAVVIGVFVICWFPFFFSYSLKAIFPETCLVPAPLFTFFFWIGYCNSCLNPVIYTIFNQDFRKAFKKILCRDTKGTFF</sequence>
<dbReference type="AlphaFoldDB" id="A0AAZ3QKR3"/>
<evidence type="ECO:0000256" key="2">
    <source>
        <dbReference type="ARBA" id="ARBA00019305"/>
    </source>
</evidence>
<evidence type="ECO:0000313" key="16">
    <source>
        <dbReference type="Ensembl" id="ENSOTSP00005129902.1"/>
    </source>
</evidence>
<feature type="domain" description="G-protein coupled receptors family 1 profile" evidence="15">
    <location>
        <begin position="65"/>
        <end position="517"/>
    </location>
</feature>
<protein>
    <recommendedName>
        <fullName evidence="2">Alpha-2B adrenergic receptor</fullName>
    </recommendedName>
    <alternativeName>
        <fullName evidence="11">Alpha-2B adrenoreceptor</fullName>
    </alternativeName>
</protein>
<evidence type="ECO:0000256" key="12">
    <source>
        <dbReference type="RuleBase" id="RU000688"/>
    </source>
</evidence>
<keyword evidence="10 12" id="KW-0807">Transducer</keyword>
<feature type="compositionally biased region" description="Polar residues" evidence="13">
    <location>
        <begin position="316"/>
        <end position="325"/>
    </location>
</feature>
<feature type="transmembrane region" description="Helical" evidence="14">
    <location>
        <begin position="165"/>
        <end position="185"/>
    </location>
</feature>
<reference evidence="16" key="2">
    <citation type="submission" date="2025-05" db="UniProtKB">
        <authorList>
            <consortium name="Ensembl"/>
        </authorList>
    </citation>
    <scope>IDENTIFICATION</scope>
</reference>
<name>A0AAZ3QKR3_ONCTS</name>
<dbReference type="PROSITE" id="PS50262">
    <property type="entry name" value="G_PROTEIN_RECEP_F1_2"/>
    <property type="match status" value="1"/>
</dbReference>
<keyword evidence="9 12" id="KW-0675">Receptor</keyword>
<feature type="compositionally biased region" description="Pro residues" evidence="13">
    <location>
        <begin position="329"/>
        <end position="338"/>
    </location>
</feature>
<evidence type="ECO:0000256" key="9">
    <source>
        <dbReference type="ARBA" id="ARBA00023170"/>
    </source>
</evidence>
<evidence type="ECO:0000256" key="3">
    <source>
        <dbReference type="ARBA" id="ARBA00022475"/>
    </source>
</evidence>
<evidence type="ECO:0000256" key="4">
    <source>
        <dbReference type="ARBA" id="ARBA00022692"/>
    </source>
</evidence>
<dbReference type="PROSITE" id="PS00237">
    <property type="entry name" value="G_PROTEIN_RECEP_F1_1"/>
    <property type="match status" value="1"/>
</dbReference>
<keyword evidence="8" id="KW-1015">Disulfide bond</keyword>
<feature type="region of interest" description="Disordered" evidence="13">
    <location>
        <begin position="240"/>
        <end position="449"/>
    </location>
</feature>
<evidence type="ECO:0000256" key="1">
    <source>
        <dbReference type="ARBA" id="ARBA00004651"/>
    </source>
</evidence>
<feature type="compositionally biased region" description="Low complexity" evidence="13">
    <location>
        <begin position="298"/>
        <end position="308"/>
    </location>
</feature>
<evidence type="ECO:0000259" key="15">
    <source>
        <dbReference type="PROSITE" id="PS50262"/>
    </source>
</evidence>
<dbReference type="FunFam" id="1.20.1070.10:FF:000100">
    <property type="entry name" value="alpha-2B adrenergic receptor"/>
    <property type="match status" value="1"/>
</dbReference>
<gene>
    <name evidence="16" type="primary">ADRA2B</name>
</gene>
<dbReference type="InterPro" id="IPR000276">
    <property type="entry name" value="GPCR_Rhodpsn"/>
</dbReference>
<evidence type="ECO:0000313" key="17">
    <source>
        <dbReference type="Proteomes" id="UP000694402"/>
    </source>
</evidence>
<feature type="transmembrane region" description="Helical" evidence="14">
    <location>
        <begin position="85"/>
        <end position="104"/>
    </location>
</feature>
<feature type="transmembrane region" description="Helical" evidence="14">
    <location>
        <begin position="124"/>
        <end position="144"/>
    </location>
</feature>
<feature type="compositionally biased region" description="Polar residues" evidence="13">
    <location>
        <begin position="342"/>
        <end position="352"/>
    </location>
</feature>
<keyword evidence="4 12" id="KW-0812">Transmembrane</keyword>
<dbReference type="Ensembl" id="ENSOTST00005139145.1">
    <property type="protein sequence ID" value="ENSOTSP00005156225.1"/>
    <property type="gene ID" value="ENSOTSG00005052843.1"/>
</dbReference>
<feature type="compositionally biased region" description="Basic and acidic residues" evidence="13">
    <location>
        <begin position="283"/>
        <end position="294"/>
    </location>
</feature>
<accession>A0AAZ3QKR3</accession>
<evidence type="ECO:0000256" key="13">
    <source>
        <dbReference type="SAM" id="MobiDB-lite"/>
    </source>
</evidence>
<dbReference type="SUPFAM" id="SSF81321">
    <property type="entry name" value="Family A G protein-coupled receptor-like"/>
    <property type="match status" value="1"/>
</dbReference>
<keyword evidence="17" id="KW-1185">Reference proteome</keyword>
<dbReference type="GeneTree" id="ENSGT00940000161915"/>
<dbReference type="PANTHER" id="PTHR24248">
    <property type="entry name" value="ADRENERGIC RECEPTOR-RELATED G-PROTEIN COUPLED RECEPTOR"/>
    <property type="match status" value="1"/>
</dbReference>
<evidence type="ECO:0000256" key="6">
    <source>
        <dbReference type="ARBA" id="ARBA00023040"/>
    </source>
</evidence>
<keyword evidence="6 12" id="KW-0297">G-protein coupled receptor</keyword>
<evidence type="ECO:0000256" key="11">
    <source>
        <dbReference type="ARBA" id="ARBA00031735"/>
    </source>
</evidence>
<feature type="transmembrane region" description="Helical" evidence="14">
    <location>
        <begin position="460"/>
        <end position="478"/>
    </location>
</feature>
<proteinExistence type="inferred from homology"/>
<dbReference type="Ensembl" id="ENSOTST00005121647.1">
    <property type="protein sequence ID" value="ENSOTSP00005129902.1"/>
    <property type="gene ID" value="ENSOTSG00005052843.1"/>
</dbReference>
<dbReference type="GO" id="GO:0005886">
    <property type="term" value="C:plasma membrane"/>
    <property type="evidence" value="ECO:0007669"/>
    <property type="project" value="UniProtKB-SubCell"/>
</dbReference>
<evidence type="ECO:0000256" key="8">
    <source>
        <dbReference type="ARBA" id="ARBA00023157"/>
    </source>
</evidence>
<feature type="compositionally biased region" description="Pro residues" evidence="13">
    <location>
        <begin position="258"/>
        <end position="269"/>
    </location>
</feature>
<comment type="similarity">
    <text evidence="12">Belongs to the G-protein coupled receptor 1 family.</text>
</comment>